<comment type="function">
    <text evidence="5">Part of a binding-protein-dependent transport system for a sugar.</text>
</comment>
<organism evidence="8 9">
    <name type="scientific">Duganella flavida</name>
    <dbReference type="NCBI Taxonomy" id="2692175"/>
    <lineage>
        <taxon>Bacteria</taxon>
        <taxon>Pseudomonadati</taxon>
        <taxon>Pseudomonadota</taxon>
        <taxon>Betaproteobacteria</taxon>
        <taxon>Burkholderiales</taxon>
        <taxon>Oxalobacteraceae</taxon>
        <taxon>Telluria group</taxon>
        <taxon>Duganella</taxon>
    </lineage>
</organism>
<name>A0A6L8KE79_9BURK</name>
<protein>
    <recommendedName>
        <fullName evidence="6">Probable sugar-binding periplasmic protein</fullName>
    </recommendedName>
</protein>
<dbReference type="GO" id="GO:0042597">
    <property type="term" value="C:periplasmic space"/>
    <property type="evidence" value="ECO:0007669"/>
    <property type="project" value="UniProtKB-SubCell"/>
</dbReference>
<sequence length="424" mass="45192">MDKHTTGAARRAGILLAVLALGAAQAGAAHAAAAAAPAPKAEVMHWWTSSSESAAVRKFADAYRAAGGVWGDTAIAGADQAKAVAINRIVGGNPPTAAQFNTTKQFRDLIDQGSLNNVDDIAVRDRWDQLMPQPVLDVIKVKGHFYAVPVDIHMSTWIWYSKAAFKKAGIAKEPATPDELFAALDKLKAAGLIGLAHGGQPWQENILFQAMLANVGGKELYLQVLRDRNPKAINSEPFKKVLLAFKRLQSYVDAGSPNRNWNDATAMLISGKAGVQIMGDWAKGEFAAAKQTAGKDFGCIPGLGASTPYLIQGDAFVFPKTSQPDAVRAQKLLATTMLTPGAQLEFNKIKGSLPILSNVDASSMDVCAQAGMAILKDKSRAVGMIEVFLTPDQNGALQDVLTTYWNTRMPVEKAQKGIVAALQD</sequence>
<comment type="caution">
    <text evidence="8">The sequence shown here is derived from an EMBL/GenBank/DDBJ whole genome shotgun (WGS) entry which is preliminary data.</text>
</comment>
<dbReference type="PANTHER" id="PTHR43649">
    <property type="entry name" value="ARABINOSE-BINDING PROTEIN-RELATED"/>
    <property type="match status" value="1"/>
</dbReference>
<proteinExistence type="inferred from homology"/>
<evidence type="ECO:0000313" key="8">
    <source>
        <dbReference type="EMBL" id="MYM25395.1"/>
    </source>
</evidence>
<dbReference type="Proteomes" id="UP000479335">
    <property type="component" value="Unassembled WGS sequence"/>
</dbReference>
<accession>A0A6L8KE79</accession>
<keyword evidence="4 7" id="KW-0732">Signal</keyword>
<evidence type="ECO:0000256" key="1">
    <source>
        <dbReference type="ARBA" id="ARBA00004418"/>
    </source>
</evidence>
<reference evidence="8 9" key="1">
    <citation type="submission" date="2019-12" db="EMBL/GenBank/DDBJ databases">
        <title>Novel species isolated from a subtropical stream in China.</title>
        <authorList>
            <person name="Lu H."/>
        </authorList>
    </citation>
    <scope>NUCLEOTIDE SEQUENCE [LARGE SCALE GENOMIC DNA]</scope>
    <source>
        <strain evidence="8 9">FT135W</strain>
    </source>
</reference>
<feature type="signal peptide" evidence="7">
    <location>
        <begin position="1"/>
        <end position="31"/>
    </location>
</feature>
<dbReference type="AlphaFoldDB" id="A0A6L8KE79"/>
<keyword evidence="3" id="KW-0813">Transport</keyword>
<comment type="similarity">
    <text evidence="2">Belongs to the bacterial solute-binding protein 1 family.</text>
</comment>
<dbReference type="RefSeq" id="WP_161008842.1">
    <property type="nucleotide sequence ID" value="NZ_WWCN01000015.1"/>
</dbReference>
<dbReference type="Gene3D" id="3.40.190.10">
    <property type="entry name" value="Periplasmic binding protein-like II"/>
    <property type="match status" value="2"/>
</dbReference>
<evidence type="ECO:0000313" key="9">
    <source>
        <dbReference type="Proteomes" id="UP000479335"/>
    </source>
</evidence>
<dbReference type="Pfam" id="PF01547">
    <property type="entry name" value="SBP_bac_1"/>
    <property type="match status" value="1"/>
</dbReference>
<evidence type="ECO:0000256" key="7">
    <source>
        <dbReference type="SAM" id="SignalP"/>
    </source>
</evidence>
<evidence type="ECO:0000256" key="2">
    <source>
        <dbReference type="ARBA" id="ARBA00008520"/>
    </source>
</evidence>
<evidence type="ECO:0000256" key="5">
    <source>
        <dbReference type="ARBA" id="ARBA00049629"/>
    </source>
</evidence>
<evidence type="ECO:0000256" key="3">
    <source>
        <dbReference type="ARBA" id="ARBA00022448"/>
    </source>
</evidence>
<dbReference type="EMBL" id="WWCN01000015">
    <property type="protein sequence ID" value="MYM25395.1"/>
    <property type="molecule type" value="Genomic_DNA"/>
</dbReference>
<evidence type="ECO:0000256" key="4">
    <source>
        <dbReference type="ARBA" id="ARBA00022729"/>
    </source>
</evidence>
<comment type="subcellular location">
    <subcellularLocation>
        <location evidence="1">Periplasm</location>
    </subcellularLocation>
</comment>
<dbReference type="PANTHER" id="PTHR43649:SF28">
    <property type="entry name" value="BINDING PROTEIN COMPONENT OF ABC SUGAR TRANSPORTER-RELATED"/>
    <property type="match status" value="1"/>
</dbReference>
<keyword evidence="9" id="KW-1185">Reference proteome</keyword>
<dbReference type="InterPro" id="IPR050490">
    <property type="entry name" value="Bact_solute-bd_prot1"/>
</dbReference>
<gene>
    <name evidence="8" type="ORF">GTP46_22455</name>
</gene>
<evidence type="ECO:0000256" key="6">
    <source>
        <dbReference type="ARBA" id="ARBA00049753"/>
    </source>
</evidence>
<dbReference type="SUPFAM" id="SSF53850">
    <property type="entry name" value="Periplasmic binding protein-like II"/>
    <property type="match status" value="1"/>
</dbReference>
<dbReference type="InterPro" id="IPR006059">
    <property type="entry name" value="SBP"/>
</dbReference>
<feature type="chain" id="PRO_5026760820" description="Probable sugar-binding periplasmic protein" evidence="7">
    <location>
        <begin position="32"/>
        <end position="424"/>
    </location>
</feature>